<protein>
    <recommendedName>
        <fullName evidence="3">VOC domain-containing protein</fullName>
    </recommendedName>
</protein>
<evidence type="ECO:0000313" key="1">
    <source>
        <dbReference type="EMBL" id="OGB74056.1"/>
    </source>
</evidence>
<dbReference type="Proteomes" id="UP000176651">
    <property type="component" value="Unassembled WGS sequence"/>
</dbReference>
<dbReference type="STRING" id="1798535.A2V68_02375"/>
<dbReference type="SUPFAM" id="SSF54593">
    <property type="entry name" value="Glyoxalase/Bleomycin resistance protein/Dihydroxybiphenyl dioxygenase"/>
    <property type="match status" value="1"/>
</dbReference>
<dbReference type="InterPro" id="IPR029068">
    <property type="entry name" value="Glyas_Bleomycin-R_OHBP_Dase"/>
</dbReference>
<organism evidence="1 2">
    <name type="scientific">candidate division Kazan bacterium RBG_13_50_9</name>
    <dbReference type="NCBI Taxonomy" id="1798535"/>
    <lineage>
        <taxon>Bacteria</taxon>
        <taxon>Bacteria division Kazan-3B-28</taxon>
    </lineage>
</organism>
<accession>A0A1F4NRR1</accession>
<dbReference type="AlphaFoldDB" id="A0A1F4NRR1"/>
<evidence type="ECO:0008006" key="3">
    <source>
        <dbReference type="Google" id="ProtNLM"/>
    </source>
</evidence>
<evidence type="ECO:0000313" key="2">
    <source>
        <dbReference type="Proteomes" id="UP000176651"/>
    </source>
</evidence>
<gene>
    <name evidence="1" type="ORF">A2V68_02375</name>
</gene>
<proteinExistence type="predicted"/>
<name>A0A1F4NRR1_UNCK3</name>
<comment type="caution">
    <text evidence="1">The sequence shown here is derived from an EMBL/GenBank/DDBJ whole genome shotgun (WGS) entry which is preliminary data.</text>
</comment>
<dbReference type="EMBL" id="META01000005">
    <property type="protein sequence ID" value="OGB74056.1"/>
    <property type="molecule type" value="Genomic_DNA"/>
</dbReference>
<dbReference type="Gene3D" id="3.10.180.10">
    <property type="entry name" value="2,3-Dihydroxybiphenyl 1,2-Dioxygenase, domain 1"/>
    <property type="match status" value="1"/>
</dbReference>
<sequence>MSKQPILNNLVVELHIPDFDVANKFYSALGFKIILEHIPTANKPGYLVMKMTNELGETIINFYGGNDLVYNQSYFKNFPRDTKRGYATSITIPVPNAADFYAKIAPALKDHIIQPVMDKEDGDMKWQDFRMEDPFGFYLRFTDLIDWGQ</sequence>
<reference evidence="1 2" key="1">
    <citation type="journal article" date="2016" name="Nat. Commun.">
        <title>Thousands of microbial genomes shed light on interconnected biogeochemical processes in an aquifer system.</title>
        <authorList>
            <person name="Anantharaman K."/>
            <person name="Brown C.T."/>
            <person name="Hug L.A."/>
            <person name="Sharon I."/>
            <person name="Castelle C.J."/>
            <person name="Probst A.J."/>
            <person name="Thomas B.C."/>
            <person name="Singh A."/>
            <person name="Wilkins M.J."/>
            <person name="Karaoz U."/>
            <person name="Brodie E.L."/>
            <person name="Williams K.H."/>
            <person name="Hubbard S.S."/>
            <person name="Banfield J.F."/>
        </authorList>
    </citation>
    <scope>NUCLEOTIDE SEQUENCE [LARGE SCALE GENOMIC DNA]</scope>
</reference>